<evidence type="ECO:0000259" key="2">
    <source>
        <dbReference type="Pfam" id="PF13462"/>
    </source>
</evidence>
<reference evidence="3 4" key="1">
    <citation type="submission" date="2019-12" db="EMBL/GenBank/DDBJ databases">
        <title>Genomic-based taxomic classification of the family Erythrobacteraceae.</title>
        <authorList>
            <person name="Xu L."/>
        </authorList>
    </citation>
    <scope>NUCLEOTIDE SEQUENCE [LARGE SCALE GENOMIC DNA]</scope>
    <source>
        <strain evidence="3 4">JCM 10282</strain>
    </source>
</reference>
<dbReference type="GO" id="GO:0044780">
    <property type="term" value="P:bacterial-type flagellum assembly"/>
    <property type="evidence" value="ECO:0007669"/>
    <property type="project" value="InterPro"/>
</dbReference>
<dbReference type="SUPFAM" id="SSF52833">
    <property type="entry name" value="Thioredoxin-like"/>
    <property type="match status" value="1"/>
</dbReference>
<dbReference type="Pfam" id="PF13462">
    <property type="entry name" value="Thioredoxin_4"/>
    <property type="match status" value="1"/>
</dbReference>
<dbReference type="Gene3D" id="3.40.30.10">
    <property type="entry name" value="Glutaredoxin"/>
    <property type="match status" value="1"/>
</dbReference>
<sequence length="248" mass="26068">MTVSRLFSLPLLALAPLMLASCDDAATVDGAANGEALPAIAAPAGAKWTETVTVTPEGGFLLGNPDAPLKLVEYASHTCSHCAEFAKTGKETLKNQYVASGVVSFEQREAFLNPFDVVIAGLAQCGAKEQMQPLSDEVWQNLDAVFAGLQGNQQGVEAAGQLPLNQRFVAIAEATGLLEFFAARGLSADQGRACLADTAKIEALVKTVEANNTNDKIEGTPTFFLNGKKIDGTTWEVVEPLLKSAGAR</sequence>
<dbReference type="RefSeq" id="WP_160761381.1">
    <property type="nucleotide sequence ID" value="NZ_JACICE010000002.1"/>
</dbReference>
<feature type="signal peptide" evidence="1">
    <location>
        <begin position="1"/>
        <end position="25"/>
    </location>
</feature>
<dbReference type="InterPro" id="IPR001635">
    <property type="entry name" value="Flag_hook_Flik"/>
</dbReference>
<dbReference type="OrthoDB" id="8478320at2"/>
<dbReference type="PRINTS" id="PR01007">
    <property type="entry name" value="FLGHOOKFLIK"/>
</dbReference>
<organism evidence="3 4">
    <name type="scientific">Erythrobacter ramosus</name>
    <dbReference type="NCBI Taxonomy" id="35811"/>
    <lineage>
        <taxon>Bacteria</taxon>
        <taxon>Pseudomonadati</taxon>
        <taxon>Pseudomonadota</taxon>
        <taxon>Alphaproteobacteria</taxon>
        <taxon>Sphingomonadales</taxon>
        <taxon>Erythrobacteraceae</taxon>
        <taxon>Erythrobacter/Porphyrobacter group</taxon>
        <taxon>Erythrobacter</taxon>
    </lineage>
</organism>
<dbReference type="InterPro" id="IPR036249">
    <property type="entry name" value="Thioredoxin-like_sf"/>
</dbReference>
<comment type="caution">
    <text evidence="3">The sequence shown here is derived from an EMBL/GenBank/DDBJ whole genome shotgun (WGS) entry which is preliminary data.</text>
</comment>
<dbReference type="Proteomes" id="UP000430021">
    <property type="component" value="Unassembled WGS sequence"/>
</dbReference>
<accession>A0A6I4UKA2</accession>
<protein>
    <submittedName>
        <fullName evidence="3">Thioredoxin domain-containing protein</fullName>
    </submittedName>
</protein>
<dbReference type="EMBL" id="WTYB01000002">
    <property type="protein sequence ID" value="MXP39330.1"/>
    <property type="molecule type" value="Genomic_DNA"/>
</dbReference>
<evidence type="ECO:0000256" key="1">
    <source>
        <dbReference type="SAM" id="SignalP"/>
    </source>
</evidence>
<keyword evidence="1" id="KW-0732">Signal</keyword>
<dbReference type="InterPro" id="IPR012336">
    <property type="entry name" value="Thioredoxin-like_fold"/>
</dbReference>
<evidence type="ECO:0000313" key="3">
    <source>
        <dbReference type="EMBL" id="MXP39330.1"/>
    </source>
</evidence>
<evidence type="ECO:0000313" key="4">
    <source>
        <dbReference type="Proteomes" id="UP000430021"/>
    </source>
</evidence>
<name>A0A6I4UKA2_9SPHN</name>
<feature type="domain" description="Thioredoxin-like fold" evidence="2">
    <location>
        <begin position="58"/>
        <end position="242"/>
    </location>
</feature>
<dbReference type="PROSITE" id="PS51257">
    <property type="entry name" value="PROKAR_LIPOPROTEIN"/>
    <property type="match status" value="1"/>
</dbReference>
<feature type="chain" id="PRO_5026271267" evidence="1">
    <location>
        <begin position="26"/>
        <end position="248"/>
    </location>
</feature>
<dbReference type="CDD" id="cd02972">
    <property type="entry name" value="DsbA_family"/>
    <property type="match status" value="1"/>
</dbReference>
<gene>
    <name evidence="3" type="ORF">GRI59_12005</name>
</gene>
<proteinExistence type="predicted"/>
<dbReference type="Gene3D" id="1.10.40.110">
    <property type="match status" value="1"/>
</dbReference>
<dbReference type="GO" id="GO:0009424">
    <property type="term" value="C:bacterial-type flagellum hook"/>
    <property type="evidence" value="ECO:0007669"/>
    <property type="project" value="InterPro"/>
</dbReference>
<dbReference type="AlphaFoldDB" id="A0A6I4UKA2"/>